<dbReference type="GO" id="GO:0009089">
    <property type="term" value="P:lysine biosynthetic process via diaminopimelate"/>
    <property type="evidence" value="ECO:0007669"/>
    <property type="project" value="UniProtKB-UniRule"/>
</dbReference>
<evidence type="ECO:0000256" key="1">
    <source>
        <dbReference type="ARBA" id="ARBA00001941"/>
    </source>
</evidence>
<dbReference type="AlphaFoldDB" id="A0A455T9V1"/>
<dbReference type="PROSITE" id="PS00759">
    <property type="entry name" value="ARGE_DAPE_CPG2_2"/>
    <property type="match status" value="1"/>
</dbReference>
<feature type="binding site" evidence="16">
    <location>
        <position position="69"/>
    </location>
    <ligand>
        <name>Zn(2+)</name>
        <dbReference type="ChEBI" id="CHEBI:29105"/>
        <label>1</label>
    </ligand>
</feature>
<evidence type="ECO:0000256" key="5">
    <source>
        <dbReference type="ARBA" id="ARBA00011921"/>
    </source>
</evidence>
<proteinExistence type="inferred from homology"/>
<feature type="domain" description="Peptidase M20 dimerisation" evidence="17">
    <location>
        <begin position="178"/>
        <end position="279"/>
    </location>
</feature>
<keyword evidence="8 16" id="KW-0479">Metal-binding</keyword>
<keyword evidence="9 16" id="KW-0378">Hydrolase</keyword>
<dbReference type="PANTHER" id="PTHR43808">
    <property type="entry name" value="ACETYLORNITHINE DEACETYLASE"/>
    <property type="match status" value="1"/>
</dbReference>
<keyword evidence="11 16" id="KW-0220">Diaminopimelate biosynthesis</keyword>
<reference evidence="18 19" key="1">
    <citation type="journal article" date="2019" name="Proc. Natl. Acad. Sci. U.S.A.">
        <title>Exaggeration and cooption of innate immunity for social defense.</title>
        <authorList>
            <person name="Kutsukake M."/>
            <person name="Moriyama M."/>
            <person name="Shigenobu S."/>
            <person name="Meng X.-Y."/>
            <person name="Nikoh N."/>
            <person name="Noda C."/>
            <person name="Kobayashi S."/>
            <person name="Fukatsu T."/>
        </authorList>
    </citation>
    <scope>NUCLEOTIDE SEQUENCE [LARGE SCALE GENOMIC DNA]</scope>
    <source>
        <strain evidence="18 19">Nmo</strain>
    </source>
</reference>
<evidence type="ECO:0000256" key="7">
    <source>
        <dbReference type="ARBA" id="ARBA00022605"/>
    </source>
</evidence>
<organism evidence="18 19">
    <name type="scientific">Buchnera aphidicola</name>
    <name type="common">Nipponaphis monzeni</name>
    <dbReference type="NCBI Taxonomy" id="2495405"/>
    <lineage>
        <taxon>Bacteria</taxon>
        <taxon>Pseudomonadati</taxon>
        <taxon>Pseudomonadota</taxon>
        <taxon>Gammaproteobacteria</taxon>
        <taxon>Enterobacterales</taxon>
        <taxon>Erwiniaceae</taxon>
        <taxon>Buchnera</taxon>
    </lineage>
</organism>
<comment type="catalytic activity">
    <reaction evidence="15 16">
        <text>N-succinyl-(2S,6S)-2,6-diaminopimelate + H2O = (2S,6S)-2,6-diaminopimelate + succinate</text>
        <dbReference type="Rhea" id="RHEA:22608"/>
        <dbReference type="ChEBI" id="CHEBI:15377"/>
        <dbReference type="ChEBI" id="CHEBI:30031"/>
        <dbReference type="ChEBI" id="CHEBI:57609"/>
        <dbReference type="ChEBI" id="CHEBI:58087"/>
        <dbReference type="EC" id="3.5.1.18"/>
    </reaction>
</comment>
<evidence type="ECO:0000256" key="12">
    <source>
        <dbReference type="ARBA" id="ARBA00023154"/>
    </source>
</evidence>
<comment type="cofactor">
    <cofactor evidence="16">
        <name>Zn(2+)</name>
        <dbReference type="ChEBI" id="CHEBI:29105"/>
    </cofactor>
    <cofactor evidence="16">
        <name>Co(2+)</name>
        <dbReference type="ChEBI" id="CHEBI:48828"/>
    </cofactor>
    <text evidence="16">Binds 2 Zn(2+) or Co(2+) ions per subunit.</text>
</comment>
<dbReference type="GO" id="GO:0050897">
    <property type="term" value="F:cobalt ion binding"/>
    <property type="evidence" value="ECO:0007669"/>
    <property type="project" value="UniProtKB-UniRule"/>
</dbReference>
<keyword evidence="12 16" id="KW-0457">Lysine biosynthesis</keyword>
<comment type="function">
    <text evidence="16">Catalyzes the hydrolysis of N-succinyl-L,L-diaminopimelic acid (SDAP), forming succinate and LL-2,6-diaminopimelate (DAP), an intermediate involved in the bacterial biosynthesis of lysine and meso-diaminopimelic acid, an essential component of bacterial cell walls.</text>
</comment>
<comment type="pathway">
    <text evidence="2 16">Amino-acid biosynthesis; L-lysine biosynthesis via DAP pathway; LL-2,6-diaminopimelate from (S)-tetrahydrodipicolinate (succinylase route): step 3/3.</text>
</comment>
<dbReference type="InterPro" id="IPR005941">
    <property type="entry name" value="DapE_proteobac"/>
</dbReference>
<dbReference type="GO" id="GO:0008777">
    <property type="term" value="F:acetylornithine deacetylase activity"/>
    <property type="evidence" value="ECO:0007669"/>
    <property type="project" value="TreeGrafter"/>
</dbReference>
<protein>
    <recommendedName>
        <fullName evidence="6 16">Succinyl-diaminopimelate desuccinylase</fullName>
        <shortName evidence="16">SDAP desuccinylase</shortName>
        <ecNumber evidence="5 16">3.5.1.18</ecNumber>
    </recommendedName>
    <alternativeName>
        <fullName evidence="14 16">N-succinyl-LL-2,6-diaminoheptanedioate amidohydrolase</fullName>
    </alternativeName>
</protein>
<comment type="subunit">
    <text evidence="4 16">Homodimer.</text>
</comment>
<dbReference type="EC" id="3.5.1.18" evidence="5 16"/>
<dbReference type="UniPathway" id="UPA00034">
    <property type="reaction ID" value="UER00021"/>
</dbReference>
<evidence type="ECO:0000256" key="11">
    <source>
        <dbReference type="ARBA" id="ARBA00022915"/>
    </source>
</evidence>
<name>A0A455T9V1_9GAMM</name>
<dbReference type="GO" id="GO:0009014">
    <property type="term" value="F:succinyl-diaminopimelate desuccinylase activity"/>
    <property type="evidence" value="ECO:0007669"/>
    <property type="project" value="UniProtKB-UniRule"/>
</dbReference>
<dbReference type="Gene3D" id="3.40.630.10">
    <property type="entry name" value="Zn peptidases"/>
    <property type="match status" value="2"/>
</dbReference>
<dbReference type="InterPro" id="IPR002933">
    <property type="entry name" value="Peptidase_M20"/>
</dbReference>
<dbReference type="Pfam" id="PF07687">
    <property type="entry name" value="M20_dimer"/>
    <property type="match status" value="1"/>
</dbReference>
<dbReference type="RefSeq" id="WP_158344581.1">
    <property type="nucleotide sequence ID" value="NZ_AP019379.1"/>
</dbReference>
<feature type="binding site" evidence="16">
    <location>
        <position position="102"/>
    </location>
    <ligand>
        <name>Zn(2+)</name>
        <dbReference type="ChEBI" id="CHEBI:29105"/>
        <label>2</label>
    </ligand>
</feature>
<evidence type="ECO:0000256" key="9">
    <source>
        <dbReference type="ARBA" id="ARBA00022801"/>
    </source>
</evidence>
<feature type="binding site" evidence="16">
    <location>
        <position position="351"/>
    </location>
    <ligand>
        <name>Zn(2+)</name>
        <dbReference type="ChEBI" id="CHEBI:29105"/>
        <label>2</label>
    </ligand>
</feature>
<keyword evidence="13 16" id="KW-0170">Cobalt</keyword>
<dbReference type="Pfam" id="PF01546">
    <property type="entry name" value="Peptidase_M20"/>
    <property type="match status" value="1"/>
</dbReference>
<keyword evidence="10 16" id="KW-0862">Zinc</keyword>
<dbReference type="CDD" id="cd03891">
    <property type="entry name" value="M20_DapE_proteobac"/>
    <property type="match status" value="1"/>
</dbReference>
<evidence type="ECO:0000256" key="14">
    <source>
        <dbReference type="ARBA" id="ARBA00031891"/>
    </source>
</evidence>
<evidence type="ECO:0000256" key="2">
    <source>
        <dbReference type="ARBA" id="ARBA00005130"/>
    </source>
</evidence>
<dbReference type="GO" id="GO:0008270">
    <property type="term" value="F:zinc ion binding"/>
    <property type="evidence" value="ECO:0007669"/>
    <property type="project" value="UniProtKB-UniRule"/>
</dbReference>
<evidence type="ECO:0000256" key="13">
    <source>
        <dbReference type="ARBA" id="ARBA00023285"/>
    </source>
</evidence>
<dbReference type="InterPro" id="IPR036264">
    <property type="entry name" value="Bact_exopeptidase_dim_dom"/>
</dbReference>
<evidence type="ECO:0000256" key="16">
    <source>
        <dbReference type="HAMAP-Rule" id="MF_01690"/>
    </source>
</evidence>
<dbReference type="SUPFAM" id="SSF55031">
    <property type="entry name" value="Bacterial exopeptidase dimerisation domain"/>
    <property type="match status" value="1"/>
</dbReference>
<dbReference type="InterPro" id="IPR050072">
    <property type="entry name" value="Peptidase_M20A"/>
</dbReference>
<evidence type="ECO:0000256" key="15">
    <source>
        <dbReference type="ARBA" id="ARBA00051301"/>
    </source>
</evidence>
<evidence type="ECO:0000256" key="3">
    <source>
        <dbReference type="ARBA" id="ARBA00006746"/>
    </source>
</evidence>
<evidence type="ECO:0000256" key="10">
    <source>
        <dbReference type="ARBA" id="ARBA00022833"/>
    </source>
</evidence>
<dbReference type="OrthoDB" id="9809784at2"/>
<dbReference type="Proteomes" id="UP000317544">
    <property type="component" value="Chromosome"/>
</dbReference>
<feature type="active site" evidence="16">
    <location>
        <position position="71"/>
    </location>
</feature>
<dbReference type="PANTHER" id="PTHR43808:SF31">
    <property type="entry name" value="N-ACETYL-L-CITRULLINE DEACETYLASE"/>
    <property type="match status" value="1"/>
</dbReference>
<sequence length="377" mass="42053">MLQSVVNLTKELISIPSISPLDLGCQDIIIKRLTAIGFLVEKMNFKNTKNVWAIHKGTSNEKTITFLGHTDIVPAGTINNWKFPPFNPTISKGKLFGRGAVDMKGALAAMIVAIEHFISSNPIHNQRLSVIITSDEESKATNGTVKVVNTLKSRNEVIDYCIIGEPTSINIVGDTIKNGRRGSLTANLTIYGKQGHIAYPKLSINPIHNIIPFLNALIKKKWDVSNTFFSKTTMQISQIHSGLNCSNITPGNLFVQFNFRFGSQITIEQLQFEVNQLLNFFHLKYSIKWVISGKPFITYKGNLLDTVQHVIKNFHGFLPKTSTSGGTSDGRFITTMGSEIVELGLINRNIHQVNEYVKISDLKLLTLIYLQIIKQLI</sequence>
<dbReference type="NCBIfam" id="NF009557">
    <property type="entry name" value="PRK13009.1"/>
    <property type="match status" value="1"/>
</dbReference>
<dbReference type="NCBIfam" id="TIGR01246">
    <property type="entry name" value="dapE_proteo"/>
    <property type="match status" value="1"/>
</dbReference>
<evidence type="ECO:0000256" key="8">
    <source>
        <dbReference type="ARBA" id="ARBA00022723"/>
    </source>
</evidence>
<dbReference type="InterPro" id="IPR011650">
    <property type="entry name" value="Peptidase_M20_dimer"/>
</dbReference>
<feature type="binding site" evidence="16">
    <location>
        <position position="137"/>
    </location>
    <ligand>
        <name>Zn(2+)</name>
        <dbReference type="ChEBI" id="CHEBI:29105"/>
        <label>2</label>
    </ligand>
</feature>
<evidence type="ECO:0000313" key="19">
    <source>
        <dbReference type="Proteomes" id="UP000317544"/>
    </source>
</evidence>
<keyword evidence="7 16" id="KW-0028">Amino-acid biosynthesis</keyword>
<evidence type="ECO:0000313" key="18">
    <source>
        <dbReference type="EMBL" id="BBI01093.1"/>
    </source>
</evidence>
<feature type="binding site" evidence="16">
    <location>
        <position position="165"/>
    </location>
    <ligand>
        <name>Zn(2+)</name>
        <dbReference type="ChEBI" id="CHEBI:29105"/>
        <label>1</label>
    </ligand>
</feature>
<evidence type="ECO:0000256" key="4">
    <source>
        <dbReference type="ARBA" id="ARBA00011738"/>
    </source>
</evidence>
<evidence type="ECO:0000256" key="6">
    <source>
        <dbReference type="ARBA" id="ARBA00022391"/>
    </source>
</evidence>
<accession>A0A455T9V1</accession>
<evidence type="ECO:0000259" key="17">
    <source>
        <dbReference type="Pfam" id="PF07687"/>
    </source>
</evidence>
<dbReference type="GO" id="GO:0006526">
    <property type="term" value="P:L-arginine biosynthetic process"/>
    <property type="evidence" value="ECO:0007669"/>
    <property type="project" value="TreeGrafter"/>
</dbReference>
<dbReference type="InterPro" id="IPR001261">
    <property type="entry name" value="ArgE/DapE_CS"/>
</dbReference>
<feature type="active site" description="Proton acceptor" evidence="16">
    <location>
        <position position="136"/>
    </location>
</feature>
<dbReference type="HAMAP" id="MF_01690">
    <property type="entry name" value="DapE"/>
    <property type="match status" value="1"/>
</dbReference>
<dbReference type="GO" id="GO:0019877">
    <property type="term" value="P:diaminopimelate biosynthetic process"/>
    <property type="evidence" value="ECO:0007669"/>
    <property type="project" value="UniProtKB-UniRule"/>
</dbReference>
<comment type="cofactor">
    <cofactor evidence="1">
        <name>Co(2+)</name>
        <dbReference type="ChEBI" id="CHEBI:48828"/>
    </cofactor>
</comment>
<keyword evidence="19" id="KW-1185">Reference proteome</keyword>
<feature type="binding site" evidence="16">
    <location>
        <position position="102"/>
    </location>
    <ligand>
        <name>Zn(2+)</name>
        <dbReference type="ChEBI" id="CHEBI:29105"/>
        <label>1</label>
    </ligand>
</feature>
<comment type="similarity">
    <text evidence="3 16">Belongs to the peptidase M20A family. DapE subfamily.</text>
</comment>
<dbReference type="EMBL" id="AP019379">
    <property type="protein sequence ID" value="BBI01093.1"/>
    <property type="molecule type" value="Genomic_DNA"/>
</dbReference>
<dbReference type="SUPFAM" id="SSF53187">
    <property type="entry name" value="Zn-dependent exopeptidases"/>
    <property type="match status" value="1"/>
</dbReference>
<gene>
    <name evidence="16 18" type="primary">dapE</name>
    <name evidence="18" type="ORF">BUCNMO_074</name>
</gene>